<dbReference type="FunFam" id="3.40.50.300:FF:000002">
    <property type="entry name" value="ATP synthase subunit alpha"/>
    <property type="match status" value="1"/>
</dbReference>
<evidence type="ECO:0000256" key="10">
    <source>
        <dbReference type="ARBA" id="ARBA00023196"/>
    </source>
</evidence>
<feature type="domain" description="ATPase F1/V1/A1 complex alpha/beta subunit nucleotide-binding" evidence="18">
    <location>
        <begin position="149"/>
        <end position="364"/>
    </location>
</feature>
<comment type="catalytic activity">
    <reaction evidence="12 17">
        <text>ATP + H2O + 4 H(+)(in) = ADP + phosphate + 5 H(+)(out)</text>
        <dbReference type="Rhea" id="RHEA:57720"/>
        <dbReference type="ChEBI" id="CHEBI:15377"/>
        <dbReference type="ChEBI" id="CHEBI:15378"/>
        <dbReference type="ChEBI" id="CHEBI:30616"/>
        <dbReference type="ChEBI" id="CHEBI:43474"/>
        <dbReference type="ChEBI" id="CHEBI:456216"/>
        <dbReference type="EC" id="7.1.2.2"/>
    </reaction>
</comment>
<dbReference type="CDD" id="cd18113">
    <property type="entry name" value="ATP-synt_F1_alpha_C"/>
    <property type="match status" value="1"/>
</dbReference>
<evidence type="ECO:0000256" key="9">
    <source>
        <dbReference type="ARBA" id="ARBA00023136"/>
    </source>
</evidence>
<feature type="binding site" evidence="17">
    <location>
        <begin position="169"/>
        <end position="176"/>
    </location>
    <ligand>
        <name>ATP</name>
        <dbReference type="ChEBI" id="CHEBI:30616"/>
    </ligand>
</feature>
<keyword evidence="8 17" id="KW-0406">Ion transport</keyword>
<dbReference type="PROSITE" id="PS00152">
    <property type="entry name" value="ATPASE_ALPHA_BETA"/>
    <property type="match status" value="1"/>
</dbReference>
<protein>
    <recommendedName>
        <fullName evidence="14 17">ATP synthase subunit alpha</fullName>
        <ecNumber evidence="3 17">7.1.2.2</ecNumber>
    </recommendedName>
    <alternativeName>
        <fullName evidence="15 17">ATP synthase F1 sector subunit alpha</fullName>
    </alternativeName>
    <alternativeName>
        <fullName evidence="16 17">F-ATPase subunit alpha</fullName>
    </alternativeName>
</protein>
<dbReference type="InterPro" id="IPR033732">
    <property type="entry name" value="ATP_synth_F1_a_nt-bd_dom"/>
</dbReference>
<dbReference type="PANTHER" id="PTHR48082">
    <property type="entry name" value="ATP SYNTHASE SUBUNIT ALPHA, MITOCHONDRIAL"/>
    <property type="match status" value="1"/>
</dbReference>
<comment type="function">
    <text evidence="17">Produces ATP from ADP in the presence of a proton gradient across the membrane. The alpha chain is a regulatory subunit.</text>
</comment>
<evidence type="ECO:0000256" key="7">
    <source>
        <dbReference type="ARBA" id="ARBA00022967"/>
    </source>
</evidence>
<dbReference type="CDD" id="cd18116">
    <property type="entry name" value="ATP-synt_F1_alpha_N"/>
    <property type="match status" value="1"/>
</dbReference>
<keyword evidence="10 17" id="KW-0139">CF(1)</keyword>
<dbReference type="KEGG" id="mcd:MCRO_0368"/>
<evidence type="ECO:0000256" key="17">
    <source>
        <dbReference type="HAMAP-Rule" id="MF_01346"/>
    </source>
</evidence>
<dbReference type="InterPro" id="IPR000194">
    <property type="entry name" value="ATPase_F1/V1/A1_a/bsu_nucl-bd"/>
</dbReference>
<dbReference type="InterPro" id="IPR005294">
    <property type="entry name" value="ATP_synth_F1_asu"/>
</dbReference>
<accession>D5E5G1</accession>
<keyword evidence="6 17" id="KW-0067">ATP-binding</keyword>
<keyword evidence="21" id="KW-0378">Hydrolase</keyword>
<keyword evidence="5 17" id="KW-0547">Nucleotide-binding</keyword>
<feature type="domain" description="ATP synthase alpha subunit C-terminal" evidence="19">
    <location>
        <begin position="371"/>
        <end position="496"/>
    </location>
</feature>
<comment type="similarity">
    <text evidence="2 17">Belongs to the ATPase alpha/beta chains family.</text>
</comment>
<dbReference type="STRING" id="512564.MCRO_0368"/>
<sequence length="527" mass="57280">MPSRLQDISAIIRDKIKNFDSKIDYAEIGRVISIGDGIALVNGLENVMNSEIVIFNDSTYGLALNLEEEVVGVTIFGDITSISEGDIVKRTGKVISVAVGDKLLGRVIDSLGNPIDGKGPIKSNKTREIFRVASGVMSRKEVNQPLETGIIAIDSMIPIGKGQRELIIGDRQTGKTAIAIDTIINQKDKNVNCVYVAIGQKNSTVAQIVKKLADTGALEYTTIVVSGASELAPQQYIAPYTGVTIAEEWMEKGKDVLIVYDDLSKHAIAYRTLSLLLRRPPGREAYPGDVFYLHSQLLERAARVTQENGGGSITALPIIETQQGDISAYIPTNVISITDGQIFTKENLFNSGQRPAVDVGFSVSRVGSAAQIKAMKKVVGSLKLELAQYNEMSAFAQFGSDLDESTKTILNHGGKVYELLKQEQYQPISQIAQSIILLGVKERIINPLPKEYIKNYRDAVLKYIEVGGDGNQLALDIATSGEISVENYANIEKALVKIVNSIVASIPNYNVESNTPMPAKYKEINNG</sequence>
<evidence type="ECO:0000256" key="11">
    <source>
        <dbReference type="ARBA" id="ARBA00023310"/>
    </source>
</evidence>
<evidence type="ECO:0000313" key="22">
    <source>
        <dbReference type="Proteomes" id="UP000001845"/>
    </source>
</evidence>
<dbReference type="Pfam" id="PF02874">
    <property type="entry name" value="ATP-synt_ab_N"/>
    <property type="match status" value="1"/>
</dbReference>
<keyword evidence="11 17" id="KW-0066">ATP synthesis</keyword>
<dbReference type="SUPFAM" id="SSF52540">
    <property type="entry name" value="P-loop containing nucleoside triphosphate hydrolases"/>
    <property type="match status" value="1"/>
</dbReference>
<dbReference type="InterPro" id="IPR020003">
    <property type="entry name" value="ATPase_a/bsu_AS"/>
</dbReference>
<dbReference type="HAMAP" id="MF_01346">
    <property type="entry name" value="ATP_synth_alpha_bact"/>
    <property type="match status" value="1"/>
</dbReference>
<reference evidence="21 22" key="3">
    <citation type="journal article" date="2011" name="J. Bacteriol.">
        <title>Genome sequences of Mycoplasma alligatoris A21JP2T and Mycoplasma crocodyli MP145T.</title>
        <authorList>
            <person name="Brown D.R."/>
            <person name="Farmerie W.G."/>
            <person name="May M."/>
            <person name="Benders G.A."/>
            <person name="Durkin A.S."/>
            <person name="Hlavinka K."/>
            <person name="Hostetler J."/>
            <person name="Jackson J."/>
            <person name="Johnson J."/>
            <person name="Miller R.H."/>
            <person name="Paralanov V."/>
            <person name="Radune D."/>
            <person name="Szczypinski B."/>
            <person name="Glass J.I."/>
        </authorList>
    </citation>
    <scope>NUCLEOTIDE SEQUENCE [LARGE SCALE GENOMIC DNA]</scope>
    <source>
        <strain evidence="22">ATCC 51981 / MP145</strain>
    </source>
</reference>
<name>D5E5G1_MYCCM</name>
<feature type="site" description="Required for activity" evidence="17">
    <location>
        <position position="362"/>
    </location>
</feature>
<dbReference type="InterPro" id="IPR027417">
    <property type="entry name" value="P-loop_NTPase"/>
</dbReference>
<reference key="2">
    <citation type="submission" date="2010-03" db="EMBL/GenBank/DDBJ databases">
        <authorList>
            <person name="Ma Z."/>
            <person name="Wang X."/>
            <person name="Liu H."/>
        </authorList>
    </citation>
    <scope>NUCLEOTIDE SEQUENCE</scope>
    <source>
        <strain>MP145</strain>
    </source>
</reference>
<dbReference type="Gene3D" id="3.40.50.300">
    <property type="entry name" value="P-loop containing nucleotide triphosphate hydrolases"/>
    <property type="match status" value="1"/>
</dbReference>
<dbReference type="InterPro" id="IPR000793">
    <property type="entry name" value="ATP_synth_asu_C"/>
</dbReference>
<organism evidence="21 22">
    <name type="scientific">Mycoplasma crocodyli (strain ATCC 51981 / MP145)</name>
    <dbReference type="NCBI Taxonomy" id="512564"/>
    <lineage>
        <taxon>Bacteria</taxon>
        <taxon>Bacillati</taxon>
        <taxon>Mycoplasmatota</taxon>
        <taxon>Mollicutes</taxon>
        <taxon>Mycoplasmataceae</taxon>
        <taxon>Mycoplasma</taxon>
    </lineage>
</organism>
<evidence type="ECO:0000256" key="15">
    <source>
        <dbReference type="ARBA" id="ARBA00076569"/>
    </source>
</evidence>
<dbReference type="InterPro" id="IPR004100">
    <property type="entry name" value="ATPase_F1/V1/A1_a/bsu_N"/>
</dbReference>
<evidence type="ECO:0000256" key="8">
    <source>
        <dbReference type="ARBA" id="ARBA00023065"/>
    </source>
</evidence>
<gene>
    <name evidence="17 21" type="primary">atpA</name>
    <name evidence="21" type="ordered locus">MCRO_0368</name>
</gene>
<dbReference type="NCBIfam" id="TIGR00962">
    <property type="entry name" value="atpA"/>
    <property type="match status" value="1"/>
</dbReference>
<dbReference type="GO" id="GO:0005524">
    <property type="term" value="F:ATP binding"/>
    <property type="evidence" value="ECO:0007669"/>
    <property type="project" value="UniProtKB-UniRule"/>
</dbReference>
<keyword evidence="4 17" id="KW-0813">Transport</keyword>
<evidence type="ECO:0000256" key="3">
    <source>
        <dbReference type="ARBA" id="ARBA00012473"/>
    </source>
</evidence>
<evidence type="ECO:0000313" key="21">
    <source>
        <dbReference type="EMBL" id="ADE19401.1"/>
    </source>
</evidence>
<evidence type="ECO:0000256" key="12">
    <source>
        <dbReference type="ARBA" id="ARBA00048383"/>
    </source>
</evidence>
<dbReference type="InterPro" id="IPR023366">
    <property type="entry name" value="ATP_synth_asu-like_sf"/>
</dbReference>
<dbReference type="Pfam" id="PF00306">
    <property type="entry name" value="ATP-synt_ab_C"/>
    <property type="match status" value="1"/>
</dbReference>
<dbReference type="RefSeq" id="WP_013054178.1">
    <property type="nucleotide sequence ID" value="NC_014014.1"/>
</dbReference>
<dbReference type="CDD" id="cd01132">
    <property type="entry name" value="F1-ATPase_alpha_CD"/>
    <property type="match status" value="1"/>
</dbReference>
<dbReference type="AlphaFoldDB" id="D5E5G1"/>
<dbReference type="GO" id="GO:0046933">
    <property type="term" value="F:proton-transporting ATP synthase activity, rotational mechanism"/>
    <property type="evidence" value="ECO:0007669"/>
    <property type="project" value="UniProtKB-UniRule"/>
</dbReference>
<evidence type="ECO:0000256" key="1">
    <source>
        <dbReference type="ARBA" id="ARBA00004202"/>
    </source>
</evidence>
<keyword evidence="9 17" id="KW-0472">Membrane</keyword>
<dbReference type="EMBL" id="CP001991">
    <property type="protein sequence ID" value="ADE19401.1"/>
    <property type="molecule type" value="Genomic_DNA"/>
</dbReference>
<comment type="subcellular location">
    <subcellularLocation>
        <location evidence="1 17">Cell membrane</location>
        <topology evidence="1 17">Peripheral membrane protein</topology>
    </subcellularLocation>
</comment>
<dbReference type="PANTHER" id="PTHR48082:SF2">
    <property type="entry name" value="ATP SYNTHASE SUBUNIT ALPHA, MITOCHONDRIAL"/>
    <property type="match status" value="1"/>
</dbReference>
<evidence type="ECO:0000259" key="19">
    <source>
        <dbReference type="Pfam" id="PF00306"/>
    </source>
</evidence>
<evidence type="ECO:0000259" key="20">
    <source>
        <dbReference type="Pfam" id="PF02874"/>
    </source>
</evidence>
<dbReference type="eggNOG" id="COG0056">
    <property type="taxonomic scope" value="Bacteria"/>
</dbReference>
<dbReference type="OrthoDB" id="9803053at2"/>
<proteinExistence type="inferred from homology"/>
<dbReference type="Proteomes" id="UP000001845">
    <property type="component" value="Chromosome"/>
</dbReference>
<evidence type="ECO:0000256" key="13">
    <source>
        <dbReference type="ARBA" id="ARBA00065879"/>
    </source>
</evidence>
<keyword evidence="22" id="KW-1185">Reference proteome</keyword>
<evidence type="ECO:0000256" key="4">
    <source>
        <dbReference type="ARBA" id="ARBA00022448"/>
    </source>
</evidence>
<dbReference type="SUPFAM" id="SSF50615">
    <property type="entry name" value="N-terminal domain of alpha and beta subunits of F1 ATP synthase"/>
    <property type="match status" value="1"/>
</dbReference>
<dbReference type="GO" id="GO:0016787">
    <property type="term" value="F:hydrolase activity"/>
    <property type="evidence" value="ECO:0007669"/>
    <property type="project" value="UniProtKB-KW"/>
</dbReference>
<dbReference type="SUPFAM" id="SSF47917">
    <property type="entry name" value="C-terminal domain of alpha and beta subunits of F1 ATP synthase"/>
    <property type="match status" value="1"/>
</dbReference>
<dbReference type="Pfam" id="PF00006">
    <property type="entry name" value="ATP-synt_ab"/>
    <property type="match status" value="1"/>
</dbReference>
<dbReference type="HOGENOM" id="CLU_010091_2_1_14"/>
<keyword evidence="17" id="KW-1003">Cell membrane</keyword>
<keyword evidence="17" id="KW-0375">Hydrogen ion transport</keyword>
<evidence type="ECO:0000259" key="18">
    <source>
        <dbReference type="Pfam" id="PF00006"/>
    </source>
</evidence>
<keyword evidence="7 17" id="KW-1278">Translocase</keyword>
<evidence type="ECO:0000256" key="2">
    <source>
        <dbReference type="ARBA" id="ARBA00008936"/>
    </source>
</evidence>
<feature type="domain" description="ATPase F1/V1/A1 complex alpha/beta subunit N-terminal" evidence="20">
    <location>
        <begin position="26"/>
        <end position="92"/>
    </location>
</feature>
<dbReference type="Gene3D" id="2.40.30.20">
    <property type="match status" value="1"/>
</dbReference>
<reference evidence="22" key="1">
    <citation type="submission" date="2010-03" db="EMBL/GenBank/DDBJ databases">
        <title>The complete genome of Mycoplasma crocodyli MP145.</title>
        <authorList>
            <person name="Glass J.I."/>
            <person name="Durkin A.S."/>
            <person name="Hostetler J."/>
            <person name="Jackson J."/>
            <person name="Johnson J."/>
            <person name="May M.A."/>
            <person name="Paralanov V."/>
            <person name="Radune D."/>
            <person name="Szczypinski B."/>
            <person name="Brown D.R."/>
        </authorList>
    </citation>
    <scope>NUCLEOTIDE SEQUENCE [LARGE SCALE GENOMIC DNA]</scope>
    <source>
        <strain evidence="22">ATCC 51981 / MP145</strain>
    </source>
</reference>
<dbReference type="EC" id="7.1.2.2" evidence="3 17"/>
<evidence type="ECO:0000256" key="6">
    <source>
        <dbReference type="ARBA" id="ARBA00022840"/>
    </source>
</evidence>
<evidence type="ECO:0000256" key="14">
    <source>
        <dbReference type="ARBA" id="ARBA00069868"/>
    </source>
</evidence>
<dbReference type="InterPro" id="IPR036121">
    <property type="entry name" value="ATPase_F1/V1/A1_a/bsu_N_sf"/>
</dbReference>
<dbReference type="Gene3D" id="1.20.150.20">
    <property type="entry name" value="ATP synthase alpha/beta chain, C-terminal domain"/>
    <property type="match status" value="1"/>
</dbReference>
<dbReference type="GO" id="GO:0043531">
    <property type="term" value="F:ADP binding"/>
    <property type="evidence" value="ECO:0007669"/>
    <property type="project" value="TreeGrafter"/>
</dbReference>
<dbReference type="GO" id="GO:0005886">
    <property type="term" value="C:plasma membrane"/>
    <property type="evidence" value="ECO:0007669"/>
    <property type="project" value="UniProtKB-SubCell"/>
</dbReference>
<dbReference type="GO" id="GO:0045259">
    <property type="term" value="C:proton-transporting ATP synthase complex"/>
    <property type="evidence" value="ECO:0007669"/>
    <property type="project" value="UniProtKB-KW"/>
</dbReference>
<dbReference type="NCBIfam" id="NF009884">
    <property type="entry name" value="PRK13343.1"/>
    <property type="match status" value="1"/>
</dbReference>
<dbReference type="FunFam" id="2.40.30.20:FF:000001">
    <property type="entry name" value="ATP synthase subunit alpha"/>
    <property type="match status" value="1"/>
</dbReference>
<evidence type="ECO:0000256" key="16">
    <source>
        <dbReference type="ARBA" id="ARBA00080980"/>
    </source>
</evidence>
<dbReference type="InterPro" id="IPR038376">
    <property type="entry name" value="ATP_synth_asu_C_sf"/>
</dbReference>
<comment type="subunit">
    <text evidence="13 17">F-type ATPases have 2 components, CF(1) - the catalytic core - and CF(0) - the membrane proton channel. CF(1) has five subunits: alpha(3), beta(3), gamma(1), delta(1), epsilon(1). CF(0) has three main subunits: a(1), b(2) and c(9-12). The alpha and beta chains form an alternating ring which encloses part of the gamma chain. CF(1) is attached to CF(0) by a central stalk formed by the gamma and epsilon chains, while a peripheral stalk is formed by the delta and b chains.</text>
</comment>
<evidence type="ECO:0000256" key="5">
    <source>
        <dbReference type="ARBA" id="ARBA00022741"/>
    </source>
</evidence>